<dbReference type="STRING" id="1121416.SAMN02745220_04786"/>
<sequence length="108" mass="12175">MAVMQVDDETRVLLSWGMKILGYCASFIGGVVTATWIVATKVKGFETSQRDLDLRLSAVEGFQKHCPGKAMAGIDQQIADLPDRIEQKMEKKFERVHERIDEILLHGK</sequence>
<name>A0A1M7YJS5_9BACT</name>
<organism evidence="2 3">
    <name type="scientific">Desulfopila aestuarii DSM 18488</name>
    <dbReference type="NCBI Taxonomy" id="1121416"/>
    <lineage>
        <taxon>Bacteria</taxon>
        <taxon>Pseudomonadati</taxon>
        <taxon>Thermodesulfobacteriota</taxon>
        <taxon>Desulfobulbia</taxon>
        <taxon>Desulfobulbales</taxon>
        <taxon>Desulfocapsaceae</taxon>
        <taxon>Desulfopila</taxon>
    </lineage>
</organism>
<dbReference type="RefSeq" id="WP_143170857.1">
    <property type="nucleotide sequence ID" value="NZ_FRFE01000042.1"/>
</dbReference>
<keyword evidence="1" id="KW-0812">Transmembrane</keyword>
<reference evidence="2 3" key="1">
    <citation type="submission" date="2016-12" db="EMBL/GenBank/DDBJ databases">
        <authorList>
            <person name="Song W.-J."/>
            <person name="Kurnit D.M."/>
        </authorList>
    </citation>
    <scope>NUCLEOTIDE SEQUENCE [LARGE SCALE GENOMIC DNA]</scope>
    <source>
        <strain evidence="2 3">DSM 18488</strain>
    </source>
</reference>
<dbReference type="Proteomes" id="UP000184603">
    <property type="component" value="Unassembled WGS sequence"/>
</dbReference>
<accession>A0A1M7YJS5</accession>
<proteinExistence type="predicted"/>
<keyword evidence="3" id="KW-1185">Reference proteome</keyword>
<evidence type="ECO:0000256" key="1">
    <source>
        <dbReference type="SAM" id="Phobius"/>
    </source>
</evidence>
<feature type="transmembrane region" description="Helical" evidence="1">
    <location>
        <begin position="20"/>
        <end position="39"/>
    </location>
</feature>
<keyword evidence="1" id="KW-1133">Transmembrane helix</keyword>
<evidence type="ECO:0000313" key="2">
    <source>
        <dbReference type="EMBL" id="SHO52826.1"/>
    </source>
</evidence>
<keyword evidence="1" id="KW-0472">Membrane</keyword>
<gene>
    <name evidence="2" type="ORF">SAMN02745220_04786</name>
</gene>
<dbReference type="EMBL" id="FRFE01000042">
    <property type="protein sequence ID" value="SHO52826.1"/>
    <property type="molecule type" value="Genomic_DNA"/>
</dbReference>
<protein>
    <submittedName>
        <fullName evidence="2">Uncharacterized protein</fullName>
    </submittedName>
</protein>
<dbReference type="AlphaFoldDB" id="A0A1M7YJS5"/>
<evidence type="ECO:0000313" key="3">
    <source>
        <dbReference type="Proteomes" id="UP000184603"/>
    </source>
</evidence>